<dbReference type="AlphaFoldDB" id="Q9LXM1"/>
<gene>
    <name evidence="3" type="primary">T10D17_60</name>
</gene>
<feature type="compositionally biased region" description="Polar residues" evidence="1">
    <location>
        <begin position="17"/>
        <end position="28"/>
    </location>
</feature>
<dbReference type="Pfam" id="PF20167">
    <property type="entry name" value="Transposase_32"/>
    <property type="match status" value="1"/>
</dbReference>
<feature type="region of interest" description="Disordered" evidence="1">
    <location>
        <begin position="1"/>
        <end position="68"/>
    </location>
</feature>
<reference key="1">
    <citation type="journal article" date="2000" name="Nature">
        <title>Sequence and analysis of chromosome 3 of the plant Arabidopsis thaliana.</title>
        <authorList>
            <consortium name="European Union Chromosome 3 Arabidopsis Sequencing Consortium"/>
            <consortium name="Institute for Genomic Research"/>
            <consortium name="Kazusa DNA Research Institute"/>
            <person name="Salanoubat M."/>
            <person name="Lemcke K."/>
            <person name="Rieger M."/>
            <person name="Ansorge W."/>
            <person name="Unseld M."/>
            <person name="Fartmann B."/>
            <person name="Valle G."/>
            <person name="Blocker H."/>
            <person name="Perez-Alonso M."/>
            <person name="Obermaier B."/>
            <person name="Delseny M."/>
            <person name="Boutry M."/>
            <person name="Grivell L.A."/>
            <person name="Mache R."/>
            <person name="Puigdomenech P."/>
            <person name="De Simone V."/>
            <person name="Choisne N."/>
            <person name="Artiguenave F."/>
            <person name="Robert C."/>
            <person name="Brottier P."/>
            <person name="Wincker P."/>
            <person name="Cattolico L."/>
            <person name="Weissenbach J."/>
            <person name="Saurin W."/>
            <person name="Quetier F."/>
            <person name="Schafer M."/>
            <person name="Muller-Auer S."/>
            <person name="Gabel C."/>
            <person name="Fuchs M."/>
            <person name="Benes V."/>
            <person name="Wurmbach E."/>
            <person name="Drzonek H."/>
            <person name="Erfle H."/>
            <person name="Jordan N."/>
            <person name="Bangert S."/>
            <person name="Wiedelmann R."/>
            <person name="Kranz H."/>
            <person name="Voss H."/>
            <person name="Holland R."/>
            <person name="Brandt P."/>
            <person name="Nyakatura G."/>
            <person name="Vezzi A."/>
            <person name="D'Angelo M."/>
            <person name="Pallavicini A."/>
            <person name="Toppo S."/>
            <person name="Simionati B."/>
            <person name="Conrad A."/>
            <person name="Hornischer K."/>
            <person name="Kauer G."/>
            <person name="Lohnert T.H."/>
            <person name="Nordsiek G."/>
            <person name="Reichelt J."/>
            <person name="Scharfe M."/>
            <person name="Schon O."/>
            <person name="Bargues M."/>
            <person name="Terol J."/>
            <person name="Climent J."/>
            <person name="Navarro P."/>
            <person name="Collado C."/>
            <person name="Perez-Perez A."/>
            <person name="Ottenwalder B."/>
            <person name="Duchemin D."/>
            <person name="Cooke R."/>
            <person name="Laudie M."/>
            <person name="Berger-Llauro C."/>
            <person name="Purnelle B."/>
            <person name="Masuy D."/>
            <person name="de Haan M."/>
            <person name="Maarse A.C."/>
            <person name="Alcaraz J.P."/>
            <person name="Cottet A."/>
            <person name="Casacuberta E."/>
            <person name="Monfort A."/>
            <person name="Argiriou A."/>
            <person name="flores M."/>
            <person name="Liguori R."/>
            <person name="Vitale D."/>
            <person name="Mannhaupt G."/>
            <person name="Haase D."/>
            <person name="Schoof H."/>
            <person name="Rudd S."/>
            <person name="Zaccaria P."/>
            <person name="Mewes H.W."/>
            <person name="Mayer K.F."/>
            <person name="Kaul S."/>
            <person name="Town C.D."/>
            <person name="Koo H.L."/>
            <person name="Tallon L.J."/>
            <person name="Jenkins J."/>
            <person name="Rooney T."/>
            <person name="Rizzo M."/>
            <person name="Walts A."/>
            <person name="Utterback T."/>
            <person name="Fujii C.Y."/>
            <person name="Shea T.P."/>
            <person name="Creasy T.H."/>
            <person name="Haas B."/>
            <person name="Maiti R."/>
            <person name="Wu D."/>
            <person name="Peterson J."/>
            <person name="Van Aken S."/>
            <person name="Pai G."/>
            <person name="Militscher J."/>
            <person name="Sellers P."/>
            <person name="Gill J.E."/>
            <person name="Feldblyum T.V."/>
            <person name="Preuss D."/>
            <person name="Lin X."/>
            <person name="Nierman W.C."/>
            <person name="Salzberg S.L."/>
            <person name="White O."/>
            <person name="Venter J.C."/>
            <person name="Fraser C.M."/>
            <person name="Kaneko T."/>
            <person name="Nakamura Y."/>
            <person name="Sato S."/>
            <person name="Kato T."/>
            <person name="Asamizu E."/>
            <person name="Sasamoto S."/>
            <person name="Kimura T."/>
            <person name="Idesawa K."/>
            <person name="Kawashima K."/>
            <person name="Kishida Y."/>
            <person name="Kiyokawa C."/>
            <person name="Kohara M."/>
            <person name="Matsumoto M."/>
            <person name="Matsuno A."/>
            <person name="Muraki A."/>
            <person name="Nakayama S."/>
            <person name="Nakazaki N."/>
            <person name="Shinpo S."/>
            <person name="Takeuchi C."/>
            <person name="Wada T."/>
            <person name="Watanabe A."/>
            <person name="Yamada M."/>
            <person name="Yasuda M."/>
            <person name="Tabata S."/>
        </authorList>
    </citation>
    <scope>NUCLEOTIDE SEQUENCE [LARGE SCALE GENOMIC DNA]</scope>
    <source>
        <strain>cv. Columbia</strain>
    </source>
</reference>
<sequence>MESIFSDLQRLVHQKSKSNSSAEQSQTRAGYEKPKIPTQTEAEFQVEESVHSSIDRVQKTESTVPEVATSQPSIAYRLHKRKQSTAAQVDKRQKKGKGKGVAASSTFEETRFVSREAEKRYAYFSHKNIIVEEGLSRKTDDKVREFIYDAGLIRTVTELKPFEEELVFEFWANLPTVKVDSTSVSVMQQMDMAGLLEDEVAQFLTDGKVKLLKRLLLSAFSLPGRELFKLCCTNWSPTSNNSYAQPDRAKLVYMIMHKMPFNFVRLAFDHILQLALKPETKFFLPFPNLVYQLTQIQHPVKITVNPPAPKASTIKKKVKKNSAA</sequence>
<evidence type="ECO:0000313" key="3">
    <source>
        <dbReference type="EMBL" id="CAB88995.1"/>
    </source>
</evidence>
<feature type="domain" description="Putative plant transposon protein" evidence="2">
    <location>
        <begin position="154"/>
        <end position="297"/>
    </location>
</feature>
<organism evidence="3">
    <name type="scientific">Arabidopsis thaliana</name>
    <name type="common">Mouse-ear cress</name>
    <dbReference type="NCBI Taxonomy" id="3702"/>
    <lineage>
        <taxon>Eukaryota</taxon>
        <taxon>Viridiplantae</taxon>
        <taxon>Streptophyta</taxon>
        <taxon>Embryophyta</taxon>
        <taxon>Tracheophyta</taxon>
        <taxon>Spermatophyta</taxon>
        <taxon>Magnoliopsida</taxon>
        <taxon>eudicotyledons</taxon>
        <taxon>Gunneridae</taxon>
        <taxon>Pentapetalae</taxon>
        <taxon>rosids</taxon>
        <taxon>malvids</taxon>
        <taxon>Brassicales</taxon>
        <taxon>Brassicaceae</taxon>
        <taxon>Camelineae</taxon>
        <taxon>Arabidopsis</taxon>
    </lineage>
</organism>
<reference evidence="3" key="3">
    <citation type="submission" date="2000-04" db="EMBL/GenBank/DDBJ databases">
        <authorList>
            <person name="EU Arabidopsis sequencing project"/>
        </authorList>
    </citation>
    <scope>NUCLEOTIDE SEQUENCE</scope>
</reference>
<reference evidence="3" key="2">
    <citation type="submission" date="2000-04" db="EMBL/GenBank/DDBJ databases">
        <authorList>
            <person name="D'Angelo M."/>
            <person name="Vezzi A."/>
            <person name="Modesto D."/>
            <person name="Pigazzi M."/>
            <person name="Valle G."/>
            <person name="Mewes H.W."/>
            <person name="Rudd S."/>
            <person name="Lemcke K."/>
            <person name="Mayer K.F.X."/>
            <person name="Quetier F."/>
            <person name="Salanoubat M."/>
        </authorList>
    </citation>
    <scope>NUCLEOTIDE SEQUENCE</scope>
</reference>
<dbReference type="EMBL" id="AL353865">
    <property type="protein sequence ID" value="CAB88995.1"/>
    <property type="molecule type" value="Genomic_DNA"/>
</dbReference>
<dbReference type="InterPro" id="IPR046796">
    <property type="entry name" value="Transposase_32_dom"/>
</dbReference>
<feature type="compositionally biased region" description="Basic and acidic residues" evidence="1">
    <location>
        <begin position="48"/>
        <end position="59"/>
    </location>
</feature>
<evidence type="ECO:0000259" key="2">
    <source>
        <dbReference type="Pfam" id="PF20167"/>
    </source>
</evidence>
<feature type="region of interest" description="Disordered" evidence="1">
    <location>
        <begin position="80"/>
        <end position="101"/>
    </location>
</feature>
<name>Q9LXM1_ARATH</name>
<evidence type="ECO:0000256" key="1">
    <source>
        <dbReference type="SAM" id="MobiDB-lite"/>
    </source>
</evidence>
<dbReference type="PIR" id="T49143">
    <property type="entry name" value="T49143"/>
</dbReference>
<accession>Q9LXM1</accession>
<protein>
    <submittedName>
        <fullName evidence="3">Uncharacterized protein T10D17_60</fullName>
    </submittedName>
</protein>
<proteinExistence type="predicted"/>